<dbReference type="EMBL" id="CP042425">
    <property type="protein sequence ID" value="QEL13316.1"/>
    <property type="molecule type" value="Genomic_DNA"/>
</dbReference>
<dbReference type="KEGG" id="lrs:PX52LOC_00170"/>
<proteinExistence type="predicted"/>
<dbReference type="GO" id="GO:0006352">
    <property type="term" value="P:DNA-templated transcription initiation"/>
    <property type="evidence" value="ECO:0007669"/>
    <property type="project" value="InterPro"/>
</dbReference>
<evidence type="ECO:0000256" key="3">
    <source>
        <dbReference type="ARBA" id="ARBA00023125"/>
    </source>
</evidence>
<feature type="domain" description="RNA polymerase sigma factor 70 region 4 type 2" evidence="6">
    <location>
        <begin position="180"/>
        <end position="227"/>
    </location>
</feature>
<dbReference type="PANTHER" id="PTHR30385:SF7">
    <property type="entry name" value="RNA POLYMERASE SIGMA FACTOR FLIA"/>
    <property type="match status" value="1"/>
</dbReference>
<organism evidence="7 8">
    <name type="scientific">Limnoglobus roseus</name>
    <dbReference type="NCBI Taxonomy" id="2598579"/>
    <lineage>
        <taxon>Bacteria</taxon>
        <taxon>Pseudomonadati</taxon>
        <taxon>Planctomycetota</taxon>
        <taxon>Planctomycetia</taxon>
        <taxon>Gemmatales</taxon>
        <taxon>Gemmataceae</taxon>
        <taxon>Limnoglobus</taxon>
    </lineage>
</organism>
<accession>A0A5C1A5K3</accession>
<dbReference type="InterPro" id="IPR013324">
    <property type="entry name" value="RNA_pol_sigma_r3/r4-like"/>
</dbReference>
<dbReference type="Proteomes" id="UP000324974">
    <property type="component" value="Chromosome"/>
</dbReference>
<dbReference type="NCBIfam" id="TIGR02937">
    <property type="entry name" value="sigma70-ECF"/>
    <property type="match status" value="1"/>
</dbReference>
<dbReference type="Gene3D" id="1.20.140.160">
    <property type="match status" value="1"/>
</dbReference>
<evidence type="ECO:0000259" key="6">
    <source>
        <dbReference type="Pfam" id="PF08281"/>
    </source>
</evidence>
<evidence type="ECO:0000259" key="5">
    <source>
        <dbReference type="Pfam" id="PF04542"/>
    </source>
</evidence>
<sequence>MSSNSEAVQKYQRVATQSRRDELILSHLPLVKHVIGRLVGELPPGVDVENLESAGVLGLVEAAGKFDPTRNAQFKTFAYLRIRGAVYDELRRNSPLPQHMLERVSAVRKAQRTLPAPVSVEAIAAEVGMTVDDVLDTLAADRFVKMVSWEQTAQPNGMAPIETMAPPEAEVERWESVQHLTEAIENLAPKERTAVTLYYREELRLREISEVMKLSPSRISRLITRALFELGEVLKARSRVGADTFAGV</sequence>
<evidence type="ECO:0000313" key="7">
    <source>
        <dbReference type="EMBL" id="QEL13316.1"/>
    </source>
</evidence>
<dbReference type="Pfam" id="PF08281">
    <property type="entry name" value="Sigma70_r4_2"/>
    <property type="match status" value="1"/>
</dbReference>
<dbReference type="AlphaFoldDB" id="A0A5C1A5K3"/>
<keyword evidence="2" id="KW-0731">Sigma factor</keyword>
<feature type="domain" description="RNA polymerase sigma-70 region 2" evidence="5">
    <location>
        <begin position="23"/>
        <end position="94"/>
    </location>
</feature>
<evidence type="ECO:0000313" key="8">
    <source>
        <dbReference type="Proteomes" id="UP000324974"/>
    </source>
</evidence>
<keyword evidence="8" id="KW-1185">Reference proteome</keyword>
<gene>
    <name evidence="7" type="ORF">PX52LOC_00170</name>
</gene>
<evidence type="ECO:0000256" key="4">
    <source>
        <dbReference type="ARBA" id="ARBA00023163"/>
    </source>
</evidence>
<dbReference type="CDD" id="cd06171">
    <property type="entry name" value="Sigma70_r4"/>
    <property type="match status" value="1"/>
</dbReference>
<dbReference type="GO" id="GO:0003677">
    <property type="term" value="F:DNA binding"/>
    <property type="evidence" value="ECO:0007669"/>
    <property type="project" value="UniProtKB-KW"/>
</dbReference>
<dbReference type="SUPFAM" id="SSF88946">
    <property type="entry name" value="Sigma2 domain of RNA polymerase sigma factors"/>
    <property type="match status" value="1"/>
</dbReference>
<dbReference type="RefSeq" id="WP_149108295.1">
    <property type="nucleotide sequence ID" value="NZ_CP042425.1"/>
</dbReference>
<keyword evidence="4" id="KW-0804">Transcription</keyword>
<dbReference type="SUPFAM" id="SSF88659">
    <property type="entry name" value="Sigma3 and sigma4 domains of RNA polymerase sigma factors"/>
    <property type="match status" value="1"/>
</dbReference>
<evidence type="ECO:0000256" key="2">
    <source>
        <dbReference type="ARBA" id="ARBA00023082"/>
    </source>
</evidence>
<dbReference type="InterPro" id="IPR013325">
    <property type="entry name" value="RNA_pol_sigma_r2"/>
</dbReference>
<evidence type="ECO:0000256" key="1">
    <source>
        <dbReference type="ARBA" id="ARBA00023015"/>
    </source>
</evidence>
<dbReference type="InterPro" id="IPR013249">
    <property type="entry name" value="RNA_pol_sigma70_r4_t2"/>
</dbReference>
<dbReference type="Pfam" id="PF04542">
    <property type="entry name" value="Sigma70_r2"/>
    <property type="match status" value="1"/>
</dbReference>
<dbReference type="Gene3D" id="1.10.1740.10">
    <property type="match status" value="1"/>
</dbReference>
<dbReference type="PANTHER" id="PTHR30385">
    <property type="entry name" value="SIGMA FACTOR F FLAGELLAR"/>
    <property type="match status" value="1"/>
</dbReference>
<keyword evidence="3" id="KW-0238">DNA-binding</keyword>
<dbReference type="InterPro" id="IPR007627">
    <property type="entry name" value="RNA_pol_sigma70_r2"/>
</dbReference>
<dbReference type="OrthoDB" id="9799825at2"/>
<protein>
    <submittedName>
        <fullName evidence="7">RNA polymerase subunit sigma</fullName>
    </submittedName>
</protein>
<name>A0A5C1A5K3_9BACT</name>
<keyword evidence="1" id="KW-0805">Transcription regulation</keyword>
<reference evidence="8" key="1">
    <citation type="submission" date="2019-08" db="EMBL/GenBank/DDBJ databases">
        <title>Limnoglobus roseus gen. nov., sp. nov., a novel freshwater planctomycete with a giant genome from the family Gemmataceae.</title>
        <authorList>
            <person name="Kulichevskaya I.S."/>
            <person name="Naumoff D.G."/>
            <person name="Miroshnikov K."/>
            <person name="Ivanova A."/>
            <person name="Philippov D.A."/>
            <person name="Hakobyan A."/>
            <person name="Rijpstra I.C."/>
            <person name="Sinninghe Damste J.S."/>
            <person name="Liesack W."/>
            <person name="Dedysh S.N."/>
        </authorList>
    </citation>
    <scope>NUCLEOTIDE SEQUENCE [LARGE SCALE GENOMIC DNA]</scope>
    <source>
        <strain evidence="8">PX52</strain>
    </source>
</reference>
<dbReference type="InterPro" id="IPR014284">
    <property type="entry name" value="RNA_pol_sigma-70_dom"/>
</dbReference>
<dbReference type="GO" id="GO:0016987">
    <property type="term" value="F:sigma factor activity"/>
    <property type="evidence" value="ECO:0007669"/>
    <property type="project" value="UniProtKB-KW"/>
</dbReference>